<protein>
    <recommendedName>
        <fullName evidence="6">Thiamine thiazole synthase</fullName>
        <ecNumber evidence="6">2.4.2.59</ecNumber>
    </recommendedName>
</protein>
<dbReference type="GO" id="GO:0052837">
    <property type="term" value="P:thiazole biosynthetic process"/>
    <property type="evidence" value="ECO:0007669"/>
    <property type="project" value="UniProtKB-UniRule"/>
</dbReference>
<evidence type="ECO:0000313" key="8">
    <source>
        <dbReference type="Proteomes" id="UP000298602"/>
    </source>
</evidence>
<gene>
    <name evidence="6" type="primary">thi4</name>
    <name evidence="7" type="ORF">FDQ92_03460</name>
</gene>
<dbReference type="HAMAP" id="MF_00304">
    <property type="entry name" value="Thi4"/>
    <property type="match status" value="1"/>
</dbReference>
<dbReference type="Pfam" id="PF01946">
    <property type="entry name" value="Thi4"/>
    <property type="match status" value="1"/>
</dbReference>
<dbReference type="SUPFAM" id="SSF51905">
    <property type="entry name" value="FAD/NAD(P)-binding domain"/>
    <property type="match status" value="1"/>
</dbReference>
<name>A0A4P8L0R8_9BACT</name>
<feature type="binding site" description="in other chain" evidence="6">
    <location>
        <position position="36"/>
    </location>
    <ligand>
        <name>NAD(+)</name>
        <dbReference type="ChEBI" id="CHEBI:57540"/>
        <note>ligand shared between two adjacent protomers</note>
    </ligand>
</feature>
<keyword evidence="2 6" id="KW-0479">Metal-binding</keyword>
<reference evidence="7 8" key="1">
    <citation type="submission" date="2019-05" db="EMBL/GenBank/DDBJ databases">
        <title>The Complete Genome Sequence of the n-alkane-degrading Desulfoglaeba alkanexedens ALDC reveals multiple alkylsuccinate synthase gene clusters.</title>
        <authorList>
            <person name="Callaghan A.V."/>
            <person name="Davidova I.A."/>
            <person name="Duncan K.E."/>
            <person name="Morris B."/>
            <person name="McInerney M.J."/>
        </authorList>
    </citation>
    <scope>NUCLEOTIDE SEQUENCE [LARGE SCALE GENOMIC DNA]</scope>
    <source>
        <strain evidence="7 8">ALDC</strain>
    </source>
</reference>
<keyword evidence="4 6" id="KW-0408">Iron</keyword>
<dbReference type="GO" id="GO:0009228">
    <property type="term" value="P:thiamine biosynthetic process"/>
    <property type="evidence" value="ECO:0007669"/>
    <property type="project" value="UniProtKB-KW"/>
</dbReference>
<feature type="binding site" description="in other chain" evidence="6">
    <location>
        <position position="63"/>
    </location>
    <ligand>
        <name>NAD(+)</name>
        <dbReference type="ChEBI" id="CHEBI:57540"/>
        <note>ligand shared between two adjacent protomers</note>
    </ligand>
</feature>
<feature type="binding site" description="in other chain" evidence="6">
    <location>
        <position position="171"/>
    </location>
    <ligand>
        <name>Fe cation</name>
        <dbReference type="ChEBI" id="CHEBI:24875"/>
        <note>ligand shared between two adjacent protomers</note>
    </ligand>
</feature>
<dbReference type="EC" id="2.4.2.59" evidence="6"/>
<dbReference type="Proteomes" id="UP000298602">
    <property type="component" value="Chromosome"/>
</dbReference>
<proteinExistence type="inferred from homology"/>
<comment type="similarity">
    <text evidence="6">Belongs to the THI4 family.</text>
</comment>
<comment type="catalytic activity">
    <reaction evidence="6">
        <text>hydrogen sulfide + glycine + NAD(+) = ADP-5-ethyl-4-methylthiazole-2-carboxylate + nicotinamide + 3 H2O + H(+)</text>
        <dbReference type="Rhea" id="RHEA:55704"/>
        <dbReference type="ChEBI" id="CHEBI:15377"/>
        <dbReference type="ChEBI" id="CHEBI:15378"/>
        <dbReference type="ChEBI" id="CHEBI:17154"/>
        <dbReference type="ChEBI" id="CHEBI:29919"/>
        <dbReference type="ChEBI" id="CHEBI:57305"/>
        <dbReference type="ChEBI" id="CHEBI:57540"/>
        <dbReference type="ChEBI" id="CHEBI:139151"/>
        <dbReference type="EC" id="2.4.2.59"/>
    </reaction>
</comment>
<sequence>MGLDEVVITRAIVERFFEKLSGCLELDVAVVGAGPSGLVAAQRLAHAGRKVAVFERKLSVGGGMWGGGMLFNEIVVQDEAKRILDEAGVRSKPYREAGYHTADSIEAVSVLTSRAVQAGAVVFNAVTVEDVVMRPERVTGLVITWTAVEMAGLHVDPLAVRTRFVIDTTGHDTEVVKVVHRKVPGRLLTPSGNIDGEKSMWSDEAEKLTLENTREVFPGLYVAGMAANAVFGGPRMGPIFGGMLLSGDKVAGEILERLKAES</sequence>
<dbReference type="PRINTS" id="PR00419">
    <property type="entry name" value="ADXRDTASE"/>
</dbReference>
<dbReference type="NCBIfam" id="TIGR00292">
    <property type="entry name" value="sulfide-dependent adenosine diphosphate thiazole synthase"/>
    <property type="match status" value="1"/>
</dbReference>
<evidence type="ECO:0000256" key="6">
    <source>
        <dbReference type="HAMAP-Rule" id="MF_00304"/>
    </source>
</evidence>
<dbReference type="Gene3D" id="3.50.50.60">
    <property type="entry name" value="FAD/NAD(P)-binding domain"/>
    <property type="match status" value="1"/>
</dbReference>
<organism evidence="7 8">
    <name type="scientific">Desulfoglaeba alkanexedens ALDC</name>
    <dbReference type="NCBI Taxonomy" id="980445"/>
    <lineage>
        <taxon>Bacteria</taxon>
        <taxon>Pseudomonadati</taxon>
        <taxon>Thermodesulfobacteriota</taxon>
        <taxon>Syntrophobacteria</taxon>
        <taxon>Syntrophobacterales</taxon>
        <taxon>Syntrophobacteraceae</taxon>
        <taxon>Desulfoglaeba</taxon>
    </lineage>
</organism>
<keyword evidence="3 6" id="KW-0784">Thiamine biosynthesis</keyword>
<comment type="function">
    <text evidence="6">Involved in the biosynthesis of the thiazole moiety of thiamine. Catalyzes the conversion of NAD and glycine to adenosine diphosphate 5-(2-hydroxyethyl)-4-methylthiazole-2-carboxylate (ADT), an adenylated thiazole intermediate, using free sulfide as a source of sulfur.</text>
</comment>
<feature type="binding site" description="in other chain" evidence="6">
    <location>
        <position position="225"/>
    </location>
    <ligand>
        <name>NAD(+)</name>
        <dbReference type="ChEBI" id="CHEBI:57540"/>
        <note>ligand shared between two adjacent protomers</note>
    </ligand>
</feature>
<dbReference type="InterPro" id="IPR022828">
    <property type="entry name" value="Thi4_prok"/>
</dbReference>
<accession>A0A4P8L0R8</accession>
<keyword evidence="1 6" id="KW-0808">Transferase</keyword>
<evidence type="ECO:0000256" key="2">
    <source>
        <dbReference type="ARBA" id="ARBA00022723"/>
    </source>
</evidence>
<dbReference type="PANTHER" id="PTHR43422">
    <property type="entry name" value="THIAMINE THIAZOLE SYNTHASE"/>
    <property type="match status" value="1"/>
</dbReference>
<evidence type="ECO:0000313" key="7">
    <source>
        <dbReference type="EMBL" id="QCQ21320.1"/>
    </source>
</evidence>
<comment type="pathway">
    <text evidence="6">Cofactor biosynthesis; thiamine diphosphate biosynthesis.</text>
</comment>
<feature type="binding site" description="in other chain" evidence="6">
    <location>
        <position position="128"/>
    </location>
    <ligand>
        <name>NAD(+)</name>
        <dbReference type="ChEBI" id="CHEBI:57540"/>
        <note>ligand shared between two adjacent protomers</note>
    </ligand>
</feature>
<comment type="subunit">
    <text evidence="6">Homooctamer; tetramer of dimers.</text>
</comment>
<feature type="binding site" evidence="6">
    <location>
        <position position="235"/>
    </location>
    <ligand>
        <name>glycine</name>
        <dbReference type="ChEBI" id="CHEBI:57305"/>
    </ligand>
</feature>
<dbReference type="EMBL" id="CP040098">
    <property type="protein sequence ID" value="QCQ21320.1"/>
    <property type="molecule type" value="Genomic_DNA"/>
</dbReference>
<dbReference type="UniPathway" id="UPA00060"/>
<dbReference type="OrthoDB" id="9777740at2"/>
<evidence type="ECO:0000256" key="5">
    <source>
        <dbReference type="ARBA" id="ARBA00023027"/>
    </source>
</evidence>
<keyword evidence="5 6" id="KW-0520">NAD</keyword>
<feature type="binding site" evidence="6">
    <location>
        <position position="156"/>
    </location>
    <ligand>
        <name>Fe cation</name>
        <dbReference type="ChEBI" id="CHEBI:24875"/>
        <note>ligand shared between two adjacent protomers</note>
    </ligand>
</feature>
<keyword evidence="8" id="KW-1185">Reference proteome</keyword>
<dbReference type="PANTHER" id="PTHR43422:SF3">
    <property type="entry name" value="THIAMINE THIAZOLE SYNTHASE"/>
    <property type="match status" value="1"/>
</dbReference>
<comment type="caution">
    <text evidence="6">Lacks conserved residue(s) required for the propagation of feature annotation.</text>
</comment>
<evidence type="ECO:0000256" key="3">
    <source>
        <dbReference type="ARBA" id="ARBA00022977"/>
    </source>
</evidence>
<dbReference type="InterPro" id="IPR036188">
    <property type="entry name" value="FAD/NAD-bd_sf"/>
</dbReference>
<reference evidence="7 8" key="2">
    <citation type="submission" date="2019-05" db="EMBL/GenBank/DDBJ databases">
        <authorList>
            <person name="Suflita J.M."/>
            <person name="Marks C.R."/>
        </authorList>
    </citation>
    <scope>NUCLEOTIDE SEQUENCE [LARGE SCALE GENOMIC DNA]</scope>
    <source>
        <strain evidence="7 8">ALDC</strain>
    </source>
</reference>
<dbReference type="RefSeq" id="WP_137423289.1">
    <property type="nucleotide sequence ID" value="NZ_CP040098.1"/>
</dbReference>
<dbReference type="InterPro" id="IPR002922">
    <property type="entry name" value="Thi4_fam"/>
</dbReference>
<dbReference type="GO" id="GO:0016763">
    <property type="term" value="F:pentosyltransferase activity"/>
    <property type="evidence" value="ECO:0007669"/>
    <property type="project" value="UniProtKB-UniRule"/>
</dbReference>
<dbReference type="GO" id="GO:0005506">
    <property type="term" value="F:iron ion binding"/>
    <property type="evidence" value="ECO:0007669"/>
    <property type="project" value="UniProtKB-UniRule"/>
</dbReference>
<feature type="binding site" evidence="6">
    <location>
        <begin position="154"/>
        <end position="156"/>
    </location>
    <ligand>
        <name>NAD(+)</name>
        <dbReference type="ChEBI" id="CHEBI:57540"/>
        <note>ligand shared between two adjacent protomers</note>
    </ligand>
</feature>
<dbReference type="KEGG" id="dax:FDQ92_03460"/>
<comment type="cofactor">
    <cofactor evidence="6">
        <name>Fe(2+)</name>
        <dbReference type="ChEBI" id="CHEBI:29033"/>
    </cofactor>
</comment>
<dbReference type="AlphaFoldDB" id="A0A4P8L0R8"/>
<evidence type="ECO:0000256" key="4">
    <source>
        <dbReference type="ARBA" id="ARBA00023004"/>
    </source>
</evidence>
<dbReference type="GO" id="GO:0009229">
    <property type="term" value="P:thiamine diphosphate biosynthetic process"/>
    <property type="evidence" value="ECO:0007669"/>
    <property type="project" value="UniProtKB-UniRule"/>
</dbReference>
<evidence type="ECO:0000256" key="1">
    <source>
        <dbReference type="ARBA" id="ARBA00022679"/>
    </source>
</evidence>
<feature type="binding site" description="in other chain" evidence="6">
    <location>
        <begin position="55"/>
        <end position="56"/>
    </location>
    <ligand>
        <name>NAD(+)</name>
        <dbReference type="ChEBI" id="CHEBI:57540"/>
        <note>ligand shared between two adjacent protomers</note>
    </ligand>
</feature>